<evidence type="ECO:0008006" key="3">
    <source>
        <dbReference type="Google" id="ProtNLM"/>
    </source>
</evidence>
<proteinExistence type="predicted"/>
<dbReference type="Proteomes" id="UP000053660">
    <property type="component" value="Unassembled WGS sequence"/>
</dbReference>
<evidence type="ECO:0000313" key="2">
    <source>
        <dbReference type="Proteomes" id="UP000053660"/>
    </source>
</evidence>
<name>A0A0B1TH69_OESDE</name>
<gene>
    <name evidence="1" type="ORF">OESDEN_05323</name>
</gene>
<accession>A0A0B1TH69</accession>
<protein>
    <recommendedName>
        <fullName evidence="3">Tetratricopeptide repeat protein</fullName>
    </recommendedName>
</protein>
<organism evidence="1 2">
    <name type="scientific">Oesophagostomum dentatum</name>
    <name type="common">Nodular worm</name>
    <dbReference type="NCBI Taxonomy" id="61180"/>
    <lineage>
        <taxon>Eukaryota</taxon>
        <taxon>Metazoa</taxon>
        <taxon>Ecdysozoa</taxon>
        <taxon>Nematoda</taxon>
        <taxon>Chromadorea</taxon>
        <taxon>Rhabditida</taxon>
        <taxon>Rhabditina</taxon>
        <taxon>Rhabditomorpha</taxon>
        <taxon>Strongyloidea</taxon>
        <taxon>Strongylidae</taxon>
        <taxon>Oesophagostomum</taxon>
    </lineage>
</organism>
<dbReference type="EMBL" id="KN550212">
    <property type="protein sequence ID" value="KHJ94745.1"/>
    <property type="molecule type" value="Genomic_DNA"/>
</dbReference>
<dbReference type="OrthoDB" id="5804426at2759"/>
<feature type="non-terminal residue" evidence="1">
    <location>
        <position position="1"/>
    </location>
</feature>
<keyword evidence="2" id="KW-1185">Reference proteome</keyword>
<sequence>DNVNEGRALEVFGSGRSRKAVLAPKNNIIDGRPSASLCAHIAEKNGITEDYLESVAGVLLSLTNKTKDKQLRFTSLSLATFVALKMRRYHYAADLAHKMIDEDKPIEDASITASMYLRSSHLFFGIIVIRSTMSGDAYLSQHFAPNIDRTECPLSPIRVCCGVQVMIAMECILVNGPFANAVKVMDVDGKERKPDEWGAFPVWSVIDRCIILCANRRYSEAEILYKEIKSSLSANMLFKRNVLSLGVFIYCKMKRAADASQLLDELQKIQEEEDHHLVDRTARSIAADPLTVLARVESKGVELLP</sequence>
<evidence type="ECO:0000313" key="1">
    <source>
        <dbReference type="EMBL" id="KHJ94745.1"/>
    </source>
</evidence>
<reference evidence="1 2" key="1">
    <citation type="submission" date="2014-03" db="EMBL/GenBank/DDBJ databases">
        <title>Draft genome of the hookworm Oesophagostomum dentatum.</title>
        <authorList>
            <person name="Mitreva M."/>
        </authorList>
    </citation>
    <scope>NUCLEOTIDE SEQUENCE [LARGE SCALE GENOMIC DNA]</scope>
    <source>
        <strain evidence="1 2">OD-Hann</strain>
    </source>
</reference>
<dbReference type="AlphaFoldDB" id="A0A0B1TH69"/>